<dbReference type="Proteomes" id="UP001224359">
    <property type="component" value="Unassembled WGS sequence"/>
</dbReference>
<organism evidence="2 3">
    <name type="scientific">Alkalibacillus salilacus</name>
    <dbReference type="NCBI Taxonomy" id="284582"/>
    <lineage>
        <taxon>Bacteria</taxon>
        <taxon>Bacillati</taxon>
        <taxon>Bacillota</taxon>
        <taxon>Bacilli</taxon>
        <taxon>Bacillales</taxon>
        <taxon>Bacillaceae</taxon>
        <taxon>Alkalibacillus</taxon>
    </lineage>
</organism>
<sequence>MSEYEKFLNGMDEELVREEEDQEQDTCAMQNKSAKVCN</sequence>
<feature type="region of interest" description="Disordered" evidence="1">
    <location>
        <begin position="17"/>
        <end position="38"/>
    </location>
</feature>
<evidence type="ECO:0000256" key="1">
    <source>
        <dbReference type="SAM" id="MobiDB-lite"/>
    </source>
</evidence>
<evidence type="ECO:0000313" key="3">
    <source>
        <dbReference type="Proteomes" id="UP001224359"/>
    </source>
</evidence>
<comment type="caution">
    <text evidence="2">The sequence shown here is derived from an EMBL/GenBank/DDBJ whole genome shotgun (WGS) entry which is preliminary data.</text>
</comment>
<gene>
    <name evidence="2" type="ORF">J2S77_002644</name>
</gene>
<name>A0ABT9VIG8_9BACI</name>
<proteinExistence type="predicted"/>
<reference evidence="2 3" key="1">
    <citation type="submission" date="2023-07" db="EMBL/GenBank/DDBJ databases">
        <title>Genomic Encyclopedia of Type Strains, Phase IV (KMG-IV): sequencing the most valuable type-strain genomes for metagenomic binning, comparative biology and taxonomic classification.</title>
        <authorList>
            <person name="Goeker M."/>
        </authorList>
    </citation>
    <scope>NUCLEOTIDE SEQUENCE [LARGE SCALE GENOMIC DNA]</scope>
    <source>
        <strain evidence="2 3">DSM 16460</strain>
    </source>
</reference>
<feature type="compositionally biased region" description="Polar residues" evidence="1">
    <location>
        <begin position="27"/>
        <end position="38"/>
    </location>
</feature>
<protein>
    <submittedName>
        <fullName evidence="2">Uncharacterized protein</fullName>
    </submittedName>
</protein>
<keyword evidence="3" id="KW-1185">Reference proteome</keyword>
<accession>A0ABT9VIG8</accession>
<evidence type="ECO:0000313" key="2">
    <source>
        <dbReference type="EMBL" id="MDQ0160640.1"/>
    </source>
</evidence>
<dbReference type="EMBL" id="JAUSTQ010000015">
    <property type="protein sequence ID" value="MDQ0160640.1"/>
    <property type="molecule type" value="Genomic_DNA"/>
</dbReference>